<keyword evidence="7" id="KW-0406">Ion transport</keyword>
<dbReference type="AlphaFoldDB" id="A0AAN8VAG0"/>
<organism evidence="13 14">
    <name type="scientific">Dillenia turbinata</name>
    <dbReference type="NCBI Taxonomy" id="194707"/>
    <lineage>
        <taxon>Eukaryota</taxon>
        <taxon>Viridiplantae</taxon>
        <taxon>Streptophyta</taxon>
        <taxon>Embryophyta</taxon>
        <taxon>Tracheophyta</taxon>
        <taxon>Spermatophyta</taxon>
        <taxon>Magnoliopsida</taxon>
        <taxon>eudicotyledons</taxon>
        <taxon>Gunneridae</taxon>
        <taxon>Pentapetalae</taxon>
        <taxon>Dilleniales</taxon>
        <taxon>Dilleniaceae</taxon>
        <taxon>Dillenia</taxon>
    </lineage>
</organism>
<keyword evidence="5" id="KW-0630">Potassium</keyword>
<evidence type="ECO:0000256" key="8">
    <source>
        <dbReference type="ARBA" id="ARBA00023136"/>
    </source>
</evidence>
<feature type="transmembrane region" description="Helical" evidence="10">
    <location>
        <begin position="108"/>
        <end position="132"/>
    </location>
</feature>
<feature type="transmembrane region" description="Helical" evidence="10">
    <location>
        <begin position="279"/>
        <end position="309"/>
    </location>
</feature>
<evidence type="ECO:0000313" key="13">
    <source>
        <dbReference type="EMBL" id="KAK6930580.1"/>
    </source>
</evidence>
<feature type="transmembrane region" description="Helical" evidence="10">
    <location>
        <begin position="241"/>
        <end position="259"/>
    </location>
</feature>
<dbReference type="Proteomes" id="UP001370490">
    <property type="component" value="Unassembled WGS sequence"/>
</dbReference>
<evidence type="ECO:0000259" key="12">
    <source>
        <dbReference type="Pfam" id="PF23259"/>
    </source>
</evidence>
<keyword evidence="14" id="KW-1185">Reference proteome</keyword>
<dbReference type="GO" id="GO:0016020">
    <property type="term" value="C:membrane"/>
    <property type="evidence" value="ECO:0007669"/>
    <property type="project" value="UniProtKB-SubCell"/>
</dbReference>
<dbReference type="InterPro" id="IPR006153">
    <property type="entry name" value="Cation/H_exchanger_TM"/>
</dbReference>
<dbReference type="Pfam" id="PF00999">
    <property type="entry name" value="Na_H_Exchanger"/>
    <property type="match status" value="1"/>
</dbReference>
<reference evidence="13 14" key="1">
    <citation type="submission" date="2023-12" db="EMBL/GenBank/DDBJ databases">
        <title>A high-quality genome assembly for Dillenia turbinata (Dilleniales).</title>
        <authorList>
            <person name="Chanderbali A."/>
        </authorList>
    </citation>
    <scope>NUCLEOTIDE SEQUENCE [LARGE SCALE GENOMIC DNA]</scope>
    <source>
        <strain evidence="13">LSX21</strain>
        <tissue evidence="13">Leaf</tissue>
    </source>
</reference>
<evidence type="ECO:0000256" key="7">
    <source>
        <dbReference type="ARBA" id="ARBA00023065"/>
    </source>
</evidence>
<evidence type="ECO:0000256" key="4">
    <source>
        <dbReference type="ARBA" id="ARBA00022692"/>
    </source>
</evidence>
<gene>
    <name evidence="13" type="ORF">RJ641_004674</name>
</gene>
<name>A0AAN8VAG0_9MAGN</name>
<comment type="subcellular location">
    <subcellularLocation>
        <location evidence="1">Membrane</location>
        <topology evidence="1">Multi-pass membrane protein</topology>
    </subcellularLocation>
</comment>
<comment type="caution">
    <text evidence="13">The sequence shown here is derived from an EMBL/GenBank/DDBJ whole genome shotgun (WGS) entry which is preliminary data.</text>
</comment>
<dbReference type="InterPro" id="IPR050794">
    <property type="entry name" value="CPA2_transporter"/>
</dbReference>
<evidence type="ECO:0000256" key="1">
    <source>
        <dbReference type="ARBA" id="ARBA00004141"/>
    </source>
</evidence>
<dbReference type="PANTHER" id="PTHR32468">
    <property type="entry name" value="CATION/H + ANTIPORTER"/>
    <property type="match status" value="1"/>
</dbReference>
<dbReference type="InterPro" id="IPR057290">
    <property type="entry name" value="CHX17_C"/>
</dbReference>
<dbReference type="GO" id="GO:1902600">
    <property type="term" value="P:proton transmembrane transport"/>
    <property type="evidence" value="ECO:0007669"/>
    <property type="project" value="InterPro"/>
</dbReference>
<evidence type="ECO:0000256" key="3">
    <source>
        <dbReference type="ARBA" id="ARBA00022538"/>
    </source>
</evidence>
<evidence type="ECO:0000256" key="2">
    <source>
        <dbReference type="ARBA" id="ARBA00022448"/>
    </source>
</evidence>
<evidence type="ECO:0000313" key="14">
    <source>
        <dbReference type="Proteomes" id="UP001370490"/>
    </source>
</evidence>
<proteinExistence type="inferred from homology"/>
<accession>A0AAN8VAG0</accession>
<evidence type="ECO:0000256" key="6">
    <source>
        <dbReference type="ARBA" id="ARBA00022989"/>
    </source>
</evidence>
<feature type="transmembrane region" description="Helical" evidence="10">
    <location>
        <begin position="144"/>
        <end position="165"/>
    </location>
</feature>
<keyword evidence="6 10" id="KW-1133">Transmembrane helix</keyword>
<keyword evidence="4 10" id="KW-0812">Transmembrane</keyword>
<dbReference type="GO" id="GO:0006885">
    <property type="term" value="P:regulation of pH"/>
    <property type="evidence" value="ECO:0007669"/>
    <property type="project" value="TreeGrafter"/>
</dbReference>
<dbReference type="GO" id="GO:0015297">
    <property type="term" value="F:antiporter activity"/>
    <property type="evidence" value="ECO:0007669"/>
    <property type="project" value="InterPro"/>
</dbReference>
<dbReference type="Pfam" id="PF23259">
    <property type="entry name" value="CHX17_C"/>
    <property type="match status" value="1"/>
</dbReference>
<dbReference type="Gene3D" id="1.20.1530.20">
    <property type="match status" value="1"/>
</dbReference>
<evidence type="ECO:0000256" key="10">
    <source>
        <dbReference type="SAM" id="Phobius"/>
    </source>
</evidence>
<sequence length="801" mass="89463">MNEEVVAFWSSELRKDHDTIGGITLQCTAKRISGYSSGIWNKDDPLEHLFPALILRITLFFFISRFLYVLLRPLRQSRTVCNTLAGFILGPFSDKFIKNLSSRCNQPLVLFVSQHWAWVGVIYHVFLLGVKMDTSVITRTGKKVWTIALAGVLASIVGVPIWSVMNSGTDIIPMKQGVWMVLLFSTSPFPIVAEALEELNLLTSELGRFAMSASMLIDVLRWILLAVDASVLQQPYAFSDTVKRIGALIGLILLSVYVMRPMMQRIVKRTPEKQPVASVYHFAILLAVALMAFLSLTLGVTIVIGPLLFGLAVPDGMPLGAPLVDKSERLIEEFFMPCFYLLIGQFVRPFTQTWAAFPKIFAIVFSVCLGKFLGVMIAALHNKMSLRHAVALGLMLNVKGWPEQMMFMHWGRYKLIAPSTYTPSAIATVSVTAIVTPLIEFLYKPPWRLNKSLDEFGNTIGTMPPNSQLRVLPCVYSEEDVDSIIPLLEASSSTGHQNLFSAYVIHLVELSGRVTPLFETYDTYKMMMGSGQTASDRIVAAFDKYFRTSHSQFPVKNFTMIAPFKGMYESICKLAHDEFIPLIIVPFHRNPQSQTAQSSALREVNMQLQTYAPCTVGILVDKGFRRHSTMLKFSYGIAVIFIGGPDDREVLAFASHLLAHPGVAMTVWRIFASDPDAKDKNSDDALEKQLDDAVTNEFRLKSLKNPHVVYHDIKVEDSVQLWDAIRSLDNNYDLVMVGRDHGANKLLVPELQDWSENAELGAVGDMLASSDFHGGTISVLVMQHYRDADRTFLSNAMSVST</sequence>
<keyword evidence="3" id="KW-0633">Potassium transport</keyword>
<feature type="transmembrane region" description="Helical" evidence="10">
    <location>
        <begin position="360"/>
        <end position="380"/>
    </location>
</feature>
<dbReference type="EMBL" id="JBAMMX010000012">
    <property type="protein sequence ID" value="KAK6930580.1"/>
    <property type="molecule type" value="Genomic_DNA"/>
</dbReference>
<feature type="domain" description="Cation/H+ exchanger transmembrane" evidence="11">
    <location>
        <begin position="65"/>
        <end position="438"/>
    </location>
</feature>
<dbReference type="GO" id="GO:0006813">
    <property type="term" value="P:potassium ion transport"/>
    <property type="evidence" value="ECO:0007669"/>
    <property type="project" value="UniProtKB-KW"/>
</dbReference>
<evidence type="ECO:0000259" key="11">
    <source>
        <dbReference type="Pfam" id="PF00999"/>
    </source>
</evidence>
<protein>
    <submittedName>
        <fullName evidence="13">Cation/H+ exchanger</fullName>
    </submittedName>
</protein>
<keyword evidence="2" id="KW-0813">Transport</keyword>
<feature type="transmembrane region" description="Helical" evidence="10">
    <location>
        <begin position="421"/>
        <end position="443"/>
    </location>
</feature>
<comment type="similarity">
    <text evidence="9">Belongs to the monovalent cation:proton antiporter 2 (CPA2) transporter (TC 2.A.37) family. CHX (TC 2.A.37.4) subfamily.</text>
</comment>
<dbReference type="PANTHER" id="PTHR32468:SF108">
    <property type="entry name" value="CATION_H(+) ANTIPORTER 15-LIKE"/>
    <property type="match status" value="1"/>
</dbReference>
<feature type="transmembrane region" description="Helical" evidence="10">
    <location>
        <begin position="49"/>
        <end position="68"/>
    </location>
</feature>
<evidence type="ECO:0000256" key="5">
    <source>
        <dbReference type="ARBA" id="ARBA00022958"/>
    </source>
</evidence>
<dbReference type="GO" id="GO:0012505">
    <property type="term" value="C:endomembrane system"/>
    <property type="evidence" value="ECO:0007669"/>
    <property type="project" value="TreeGrafter"/>
</dbReference>
<evidence type="ECO:0000256" key="9">
    <source>
        <dbReference type="ARBA" id="ARBA00038341"/>
    </source>
</evidence>
<feature type="domain" description="Cation/H(+) antiporter C-terminal" evidence="12">
    <location>
        <begin position="635"/>
        <end position="786"/>
    </location>
</feature>
<keyword evidence="8 10" id="KW-0472">Membrane</keyword>
<feature type="transmembrane region" description="Helical" evidence="10">
    <location>
        <begin position="177"/>
        <end position="196"/>
    </location>
</feature>
<dbReference type="InterPro" id="IPR038770">
    <property type="entry name" value="Na+/solute_symporter_sf"/>
</dbReference>